<evidence type="ECO:0000313" key="15">
    <source>
        <dbReference type="Proteomes" id="UP000792457"/>
    </source>
</evidence>
<evidence type="ECO:0000256" key="5">
    <source>
        <dbReference type="ARBA" id="ARBA00022737"/>
    </source>
</evidence>
<dbReference type="GO" id="GO:0071944">
    <property type="term" value="C:cell periphery"/>
    <property type="evidence" value="ECO:0007669"/>
    <property type="project" value="UniProtKB-ARBA"/>
</dbReference>
<reference evidence="14" key="1">
    <citation type="submission" date="2013-04" db="EMBL/GenBank/DDBJ databases">
        <authorList>
            <person name="Qu J."/>
            <person name="Murali S.C."/>
            <person name="Bandaranaike D."/>
            <person name="Bellair M."/>
            <person name="Blankenburg K."/>
            <person name="Chao H."/>
            <person name="Dinh H."/>
            <person name="Doddapaneni H."/>
            <person name="Downs B."/>
            <person name="Dugan-Rocha S."/>
            <person name="Elkadiri S."/>
            <person name="Gnanaolivu R.D."/>
            <person name="Hernandez B."/>
            <person name="Javaid M."/>
            <person name="Jayaseelan J.C."/>
            <person name="Lee S."/>
            <person name="Li M."/>
            <person name="Ming W."/>
            <person name="Munidasa M."/>
            <person name="Muniz J."/>
            <person name="Nguyen L."/>
            <person name="Ongeri F."/>
            <person name="Osuji N."/>
            <person name="Pu L.-L."/>
            <person name="Puazo M."/>
            <person name="Qu C."/>
            <person name="Quiroz J."/>
            <person name="Raj R."/>
            <person name="Weissenberger G."/>
            <person name="Xin Y."/>
            <person name="Zou X."/>
            <person name="Han Y."/>
            <person name="Richards S."/>
            <person name="Worley K."/>
            <person name="Muzny D."/>
            <person name="Gibbs R."/>
        </authorList>
    </citation>
    <scope>NUCLEOTIDE SEQUENCE</scope>
    <source>
        <strain evidence="14">Sampled in the wild</strain>
    </source>
</reference>
<sequence length="710" mass="78505">MTSLFFVVSCAHLAATDANFKMTTANERINVAAVPHITPCPASCRCAYLLSAFSHGHPQTTDCSYQKLETVPNDIPHTTEALSLKGNMLKEMPDLLHLLSNLQELDLSGNRIKSLGRGALFQNMSSLHYLNLGKNELSTLFSDSFSGLEQLEILNLSENKITYIEDGAFGVLENLQRLSLDSNMIGSLYEEWFLGLKALVNLSLAHNIIHHINQNVFRAVTELKELILTGNRINGIEPLGFNGLHKLVTLNIDGNLLAAVPTSSLQTLPSLKYLKMDLNPISKLQAYSFSEIVAHEVSLHNLHDLRIVDGFAFHNMFNMTILRMHDNKKLSFVDPEAFANLTVLHKLYLHNNNLRGVSKRIMENLPSDVEITLYGNPLLCDCNMRWIRQEMVKSKNDYHVRFKDDNHIICDQPPENRLKVIKSMENRNIPKECAPTIIDFGLNKTLTRKLGDPLTMECRALGLPVPKLHWVLPDGTVLNSSSNSVRVRLRNPGTLIFYHLKATDSGRYTCVAENSMGVDDLSVTLKVTGIDIHLFPTGVSSTFVTLVWNGTARNAFPSYQILYQLVGDAKSDSNGGSCNSNLIFSNPESVPSSTKSSPRHPQVDATPEVQLRCSPFKSEVSAMSVASWTKSSTSARKGMSEGAMKEEGSRGPCECDYDASALTDTEKVLKESGEGNSLVGVGLVSIDVSRVVNKTVRGMVVGTLMERQVS</sequence>
<evidence type="ECO:0000256" key="4">
    <source>
        <dbReference type="ARBA" id="ARBA00022729"/>
    </source>
</evidence>
<dbReference type="FunFam" id="2.60.40.10:FF:000076">
    <property type="entry name" value="Leucine-rich repeat and Ig domain-containing 4"/>
    <property type="match status" value="1"/>
</dbReference>
<protein>
    <recommendedName>
        <fullName evidence="13">Ig-like domain-containing protein</fullName>
    </recommendedName>
</protein>
<dbReference type="OrthoDB" id="676979at2759"/>
<dbReference type="Gene3D" id="3.80.10.10">
    <property type="entry name" value="Ribonuclease Inhibitor"/>
    <property type="match status" value="2"/>
</dbReference>
<evidence type="ECO:0000259" key="13">
    <source>
        <dbReference type="PROSITE" id="PS50835"/>
    </source>
</evidence>
<evidence type="ECO:0000256" key="2">
    <source>
        <dbReference type="ARBA" id="ARBA00022614"/>
    </source>
</evidence>
<dbReference type="SMART" id="SM00365">
    <property type="entry name" value="LRR_SD22"/>
    <property type="match status" value="5"/>
</dbReference>
<dbReference type="SMART" id="SM00369">
    <property type="entry name" value="LRR_TYP"/>
    <property type="match status" value="10"/>
</dbReference>
<dbReference type="InterPro" id="IPR001611">
    <property type="entry name" value="Leu-rich_rpt"/>
</dbReference>
<feature type="region of interest" description="Disordered" evidence="11">
    <location>
        <begin position="631"/>
        <end position="651"/>
    </location>
</feature>
<dbReference type="InterPro" id="IPR003591">
    <property type="entry name" value="Leu-rich_rpt_typical-subtyp"/>
</dbReference>
<dbReference type="PANTHER" id="PTHR24366">
    <property type="entry name" value="IG(IMMUNOGLOBULIN) AND LRR(LEUCINE RICH REPEAT) DOMAINS"/>
    <property type="match status" value="1"/>
</dbReference>
<dbReference type="InterPro" id="IPR032675">
    <property type="entry name" value="LRR_dom_sf"/>
</dbReference>
<keyword evidence="2" id="KW-0433">Leucine-rich repeat</keyword>
<proteinExistence type="predicted"/>
<evidence type="ECO:0000256" key="10">
    <source>
        <dbReference type="ARBA" id="ARBA00023319"/>
    </source>
</evidence>
<evidence type="ECO:0000256" key="9">
    <source>
        <dbReference type="ARBA" id="ARBA00023180"/>
    </source>
</evidence>
<organism evidence="14 15">
    <name type="scientific">Ladona fulva</name>
    <name type="common">Scarce chaser dragonfly</name>
    <name type="synonym">Libellula fulva</name>
    <dbReference type="NCBI Taxonomy" id="123851"/>
    <lineage>
        <taxon>Eukaryota</taxon>
        <taxon>Metazoa</taxon>
        <taxon>Ecdysozoa</taxon>
        <taxon>Arthropoda</taxon>
        <taxon>Hexapoda</taxon>
        <taxon>Insecta</taxon>
        <taxon>Pterygota</taxon>
        <taxon>Palaeoptera</taxon>
        <taxon>Odonata</taxon>
        <taxon>Epiprocta</taxon>
        <taxon>Anisoptera</taxon>
        <taxon>Libelluloidea</taxon>
        <taxon>Libellulidae</taxon>
        <taxon>Ladona</taxon>
    </lineage>
</organism>
<keyword evidence="10" id="KW-0393">Immunoglobulin domain</keyword>
<comment type="caution">
    <text evidence="14">The sequence shown here is derived from an EMBL/GenBank/DDBJ whole genome shotgun (WGS) entry which is preliminary data.</text>
</comment>
<dbReference type="Pfam" id="PF13855">
    <property type="entry name" value="LRR_8"/>
    <property type="match status" value="3"/>
</dbReference>
<dbReference type="Gene3D" id="2.60.40.10">
    <property type="entry name" value="Immunoglobulins"/>
    <property type="match status" value="1"/>
</dbReference>
<dbReference type="PANTHER" id="PTHR24366:SF161">
    <property type="entry name" value="TIR DOMAIN-CONTAINING PROTEIN"/>
    <property type="match status" value="1"/>
</dbReference>
<dbReference type="PROSITE" id="PS50835">
    <property type="entry name" value="IG_LIKE"/>
    <property type="match status" value="1"/>
</dbReference>
<dbReference type="FunFam" id="3.80.10.10:FF:000770">
    <property type="entry name" value="Uncharacterized protein"/>
    <property type="match status" value="1"/>
</dbReference>
<dbReference type="Pfam" id="PF07679">
    <property type="entry name" value="I-set"/>
    <property type="match status" value="1"/>
</dbReference>
<dbReference type="AlphaFoldDB" id="A0A8K0KUA6"/>
<evidence type="ECO:0000256" key="3">
    <source>
        <dbReference type="ARBA" id="ARBA00022692"/>
    </source>
</evidence>
<dbReference type="GO" id="GO:0016020">
    <property type="term" value="C:membrane"/>
    <property type="evidence" value="ECO:0007669"/>
    <property type="project" value="UniProtKB-SubCell"/>
</dbReference>
<dbReference type="PROSITE" id="PS51450">
    <property type="entry name" value="LRR"/>
    <property type="match status" value="4"/>
</dbReference>
<evidence type="ECO:0000256" key="8">
    <source>
        <dbReference type="ARBA" id="ARBA00023157"/>
    </source>
</evidence>
<feature type="compositionally biased region" description="Polar residues" evidence="11">
    <location>
        <begin position="578"/>
        <end position="596"/>
    </location>
</feature>
<keyword evidence="8" id="KW-1015">Disulfide bond</keyword>
<evidence type="ECO:0000256" key="1">
    <source>
        <dbReference type="ARBA" id="ARBA00004167"/>
    </source>
</evidence>
<dbReference type="InterPro" id="IPR003599">
    <property type="entry name" value="Ig_sub"/>
</dbReference>
<keyword evidence="9" id="KW-0325">Glycoprotein</keyword>
<evidence type="ECO:0000256" key="7">
    <source>
        <dbReference type="ARBA" id="ARBA00023136"/>
    </source>
</evidence>
<feature type="signal peptide" evidence="12">
    <location>
        <begin position="1"/>
        <end position="18"/>
    </location>
</feature>
<keyword evidence="7" id="KW-0472">Membrane</keyword>
<comment type="subcellular location">
    <subcellularLocation>
        <location evidence="1">Membrane</location>
        <topology evidence="1">Single-pass membrane protein</topology>
    </subcellularLocation>
</comment>
<evidence type="ECO:0000256" key="6">
    <source>
        <dbReference type="ARBA" id="ARBA00022989"/>
    </source>
</evidence>
<dbReference type="InterPro" id="IPR000483">
    <property type="entry name" value="Cys-rich_flank_reg_C"/>
</dbReference>
<dbReference type="InterPro" id="IPR036179">
    <property type="entry name" value="Ig-like_dom_sf"/>
</dbReference>
<dbReference type="EMBL" id="KZ310157">
    <property type="protein sequence ID" value="KAG8239880.1"/>
    <property type="molecule type" value="Genomic_DNA"/>
</dbReference>
<gene>
    <name evidence="14" type="ORF">J437_LFUL018648</name>
</gene>
<feature type="region of interest" description="Disordered" evidence="11">
    <location>
        <begin position="578"/>
        <end position="609"/>
    </location>
</feature>
<dbReference type="InterPro" id="IPR013098">
    <property type="entry name" value="Ig_I-set"/>
</dbReference>
<dbReference type="PRINTS" id="PR00019">
    <property type="entry name" value="LEURICHRPT"/>
</dbReference>
<keyword evidence="3" id="KW-0812">Transmembrane</keyword>
<dbReference type="SUPFAM" id="SSF52058">
    <property type="entry name" value="L domain-like"/>
    <property type="match status" value="1"/>
</dbReference>
<evidence type="ECO:0000313" key="14">
    <source>
        <dbReference type="EMBL" id="KAG8239880.1"/>
    </source>
</evidence>
<dbReference type="InterPro" id="IPR007110">
    <property type="entry name" value="Ig-like_dom"/>
</dbReference>
<dbReference type="SMART" id="SM00409">
    <property type="entry name" value="IG"/>
    <property type="match status" value="1"/>
</dbReference>
<feature type="domain" description="Ig-like" evidence="13">
    <location>
        <begin position="435"/>
        <end position="528"/>
    </location>
</feature>
<keyword evidence="15" id="KW-1185">Reference proteome</keyword>
<dbReference type="SUPFAM" id="SSF48726">
    <property type="entry name" value="Immunoglobulin"/>
    <property type="match status" value="1"/>
</dbReference>
<dbReference type="InterPro" id="IPR003598">
    <property type="entry name" value="Ig_sub2"/>
</dbReference>
<evidence type="ECO:0000256" key="11">
    <source>
        <dbReference type="SAM" id="MobiDB-lite"/>
    </source>
</evidence>
<name>A0A8K0KUA6_LADFU</name>
<keyword evidence="4 12" id="KW-0732">Signal</keyword>
<accession>A0A8K0KUA6</accession>
<dbReference type="SMART" id="SM00408">
    <property type="entry name" value="IGc2"/>
    <property type="match status" value="1"/>
</dbReference>
<feature type="chain" id="PRO_5035441268" description="Ig-like domain-containing protein" evidence="12">
    <location>
        <begin position="19"/>
        <end position="710"/>
    </location>
</feature>
<evidence type="ECO:0000256" key="12">
    <source>
        <dbReference type="SAM" id="SignalP"/>
    </source>
</evidence>
<reference evidence="14" key="2">
    <citation type="submission" date="2017-10" db="EMBL/GenBank/DDBJ databases">
        <title>Ladona fulva Genome sequencing and assembly.</title>
        <authorList>
            <person name="Murali S."/>
            <person name="Richards S."/>
            <person name="Bandaranaike D."/>
            <person name="Bellair M."/>
            <person name="Blankenburg K."/>
            <person name="Chao H."/>
            <person name="Dinh H."/>
            <person name="Doddapaneni H."/>
            <person name="Dugan-Rocha S."/>
            <person name="Elkadiri S."/>
            <person name="Gnanaolivu R."/>
            <person name="Hernandez B."/>
            <person name="Skinner E."/>
            <person name="Javaid M."/>
            <person name="Lee S."/>
            <person name="Li M."/>
            <person name="Ming W."/>
            <person name="Munidasa M."/>
            <person name="Muniz J."/>
            <person name="Nguyen L."/>
            <person name="Hughes D."/>
            <person name="Osuji N."/>
            <person name="Pu L.-L."/>
            <person name="Puazo M."/>
            <person name="Qu C."/>
            <person name="Quiroz J."/>
            <person name="Raj R."/>
            <person name="Weissenberger G."/>
            <person name="Xin Y."/>
            <person name="Zou X."/>
            <person name="Han Y."/>
            <person name="Worley K."/>
            <person name="Muzny D."/>
            <person name="Gibbs R."/>
        </authorList>
    </citation>
    <scope>NUCLEOTIDE SEQUENCE</scope>
    <source>
        <strain evidence="14">Sampled in the wild</strain>
    </source>
</reference>
<keyword evidence="5" id="KW-0677">Repeat</keyword>
<dbReference type="SMART" id="SM00082">
    <property type="entry name" value="LRRCT"/>
    <property type="match status" value="1"/>
</dbReference>
<dbReference type="Proteomes" id="UP000792457">
    <property type="component" value="Unassembled WGS sequence"/>
</dbReference>
<dbReference type="InterPro" id="IPR013783">
    <property type="entry name" value="Ig-like_fold"/>
</dbReference>
<keyword evidence="6" id="KW-1133">Transmembrane helix</keyword>